<sequence length="146" mass="16329">MIIINKQVSDIEFQGFKRSYIVKGGLVQTCIPDDEWEYILKNYGDFIRKNTFSDKNPTGFFVWNEKAKEAEAAGRELAYTEGVDGCERLTATEAKKAVAGVEVKASVDGMKWAKLKKYAASLGVKVPREWGRAQLTEAVKEAEKNA</sequence>
<protein>
    <submittedName>
        <fullName evidence="1">HeH/LEM domain</fullName>
    </submittedName>
</protein>
<accession>A0A8S5UNF1</accession>
<organism evidence="1">
    <name type="scientific">Myoviridae sp. ctwVB15</name>
    <dbReference type="NCBI Taxonomy" id="2825208"/>
    <lineage>
        <taxon>Viruses</taxon>
        <taxon>Duplodnaviria</taxon>
        <taxon>Heunggongvirae</taxon>
        <taxon>Uroviricota</taxon>
        <taxon>Caudoviricetes</taxon>
    </lineage>
</organism>
<proteinExistence type="predicted"/>
<evidence type="ECO:0000313" key="1">
    <source>
        <dbReference type="EMBL" id="DAF95999.1"/>
    </source>
</evidence>
<name>A0A8S5UNF1_9CAUD</name>
<reference evidence="1" key="1">
    <citation type="journal article" date="2021" name="Proc. Natl. Acad. Sci. U.S.A.">
        <title>A Catalog of Tens of Thousands of Viruses from Human Metagenomes Reveals Hidden Associations with Chronic Diseases.</title>
        <authorList>
            <person name="Tisza M.J."/>
            <person name="Buck C.B."/>
        </authorList>
    </citation>
    <scope>NUCLEOTIDE SEQUENCE</scope>
    <source>
        <strain evidence="1">CtwVB15</strain>
    </source>
</reference>
<dbReference type="EMBL" id="BK016112">
    <property type="protein sequence ID" value="DAF95999.1"/>
    <property type="molecule type" value="Genomic_DNA"/>
</dbReference>